<dbReference type="AlphaFoldDB" id="A0A3B0AM70"/>
<organism evidence="2 3">
    <name type="scientific">Streptomyces klenkii</name>
    <dbReference type="NCBI Taxonomy" id="1420899"/>
    <lineage>
        <taxon>Bacteria</taxon>
        <taxon>Bacillati</taxon>
        <taxon>Actinomycetota</taxon>
        <taxon>Actinomycetes</taxon>
        <taxon>Kitasatosporales</taxon>
        <taxon>Streptomycetaceae</taxon>
        <taxon>Streptomyces</taxon>
    </lineage>
</organism>
<evidence type="ECO:0000313" key="2">
    <source>
        <dbReference type="EMBL" id="RKN61850.1"/>
    </source>
</evidence>
<evidence type="ECO:0000256" key="1">
    <source>
        <dbReference type="SAM" id="MobiDB-lite"/>
    </source>
</evidence>
<keyword evidence="2" id="KW-0176">Collagen</keyword>
<dbReference type="RefSeq" id="WP_120759276.1">
    <property type="nucleotide sequence ID" value="NZ_RBAM01000024.1"/>
</dbReference>
<feature type="region of interest" description="Disordered" evidence="1">
    <location>
        <begin position="74"/>
        <end position="198"/>
    </location>
</feature>
<keyword evidence="3" id="KW-1185">Reference proteome</keyword>
<dbReference type="PANTHER" id="PTHR24637:SF421">
    <property type="entry name" value="CUTICLE COLLAGEN DPY-2"/>
    <property type="match status" value="1"/>
</dbReference>
<reference evidence="2 3" key="1">
    <citation type="journal article" date="2015" name="Antonie Van Leeuwenhoek">
        <title>Streptomyces klenkii sp. nov., isolated from deep marine sediment.</title>
        <authorList>
            <person name="Veyisoglu A."/>
            <person name="Sahin N."/>
        </authorList>
    </citation>
    <scope>NUCLEOTIDE SEQUENCE [LARGE SCALE GENOMIC DNA]</scope>
    <source>
        <strain evidence="2 3">KCTC 29202</strain>
    </source>
</reference>
<proteinExistence type="predicted"/>
<dbReference type="PANTHER" id="PTHR24637">
    <property type="entry name" value="COLLAGEN"/>
    <property type="match status" value="1"/>
</dbReference>
<dbReference type="OrthoDB" id="4280962at2"/>
<name>A0A3B0AM70_9ACTN</name>
<evidence type="ECO:0000313" key="3">
    <source>
        <dbReference type="Proteomes" id="UP000270343"/>
    </source>
</evidence>
<sequence length="232" mass="23552">MTRTQHWAYRRRGVLWLAAALLFLGGGVAVALLRIEDEAHRADELAAEADLRGDAVETLAGDVRLLRAQLEAVGQTPAAPAPEEAVEDLPDRAEVPVPVPGPPGPPGRAGEDGRDGADGTDGRDGANGADSTVPGPSGPPGQPGADSTVPGPAGPPGPPGADSTVPGPAGPRGERGEPGPPPSGWSFEFGGREFRCSPVEPGSTEYACEAEEPEPPVGVLGAAALDPARREW</sequence>
<comment type="caution">
    <text evidence="2">The sequence shown here is derived from an EMBL/GenBank/DDBJ whole genome shotgun (WGS) entry which is preliminary data.</text>
</comment>
<dbReference type="EMBL" id="RBAM01000024">
    <property type="protein sequence ID" value="RKN61850.1"/>
    <property type="molecule type" value="Genomic_DNA"/>
</dbReference>
<dbReference type="Proteomes" id="UP000270343">
    <property type="component" value="Unassembled WGS sequence"/>
</dbReference>
<feature type="compositionally biased region" description="Basic and acidic residues" evidence="1">
    <location>
        <begin position="109"/>
        <end position="124"/>
    </location>
</feature>
<feature type="compositionally biased region" description="Pro residues" evidence="1">
    <location>
        <begin position="97"/>
        <end position="106"/>
    </location>
</feature>
<protein>
    <submittedName>
        <fullName evidence="2">Collagen-like protein</fullName>
    </submittedName>
</protein>
<gene>
    <name evidence="2" type="ORF">D7231_31755</name>
</gene>
<accession>A0A3B0AM70</accession>